<dbReference type="RefSeq" id="WP_114659786.1">
    <property type="nucleotide sequence ID" value="NZ_CP031194.1"/>
</dbReference>
<evidence type="ECO:0000313" key="1">
    <source>
        <dbReference type="EMBL" id="AXG78441.1"/>
    </source>
</evidence>
<name>A0A345HP17_9ACTN</name>
<keyword evidence="2" id="KW-1185">Reference proteome</keyword>
<sequence length="78" mass="8912">MGGLTVGMVAYDRTVEMPGRITSFAGERVCLERPTGFAWVAQLSTVRPATPWEQRQLAALDRLHRHRRHSTPRWRGEP</sequence>
<protein>
    <submittedName>
        <fullName evidence="1">Uncharacterized protein</fullName>
    </submittedName>
</protein>
<organism evidence="1 2">
    <name type="scientific">Streptomyces paludis</name>
    <dbReference type="NCBI Taxonomy" id="2282738"/>
    <lineage>
        <taxon>Bacteria</taxon>
        <taxon>Bacillati</taxon>
        <taxon>Actinomycetota</taxon>
        <taxon>Actinomycetes</taxon>
        <taxon>Kitasatosporales</taxon>
        <taxon>Streptomycetaceae</taxon>
        <taxon>Streptomyces</taxon>
    </lineage>
</organism>
<gene>
    <name evidence="1" type="ORF">DVK44_12780</name>
</gene>
<accession>A0A345HP17</accession>
<reference evidence="2" key="1">
    <citation type="submission" date="2018-07" db="EMBL/GenBank/DDBJ databases">
        <authorList>
            <person name="Zhao J."/>
        </authorList>
    </citation>
    <scope>NUCLEOTIDE SEQUENCE [LARGE SCALE GENOMIC DNA]</scope>
    <source>
        <strain evidence="2">GSSD-12</strain>
    </source>
</reference>
<dbReference type="KEGG" id="spad:DVK44_12780"/>
<dbReference type="OrthoDB" id="4304413at2"/>
<dbReference type="AlphaFoldDB" id="A0A345HP17"/>
<dbReference type="Proteomes" id="UP000253868">
    <property type="component" value="Chromosome"/>
</dbReference>
<evidence type="ECO:0000313" key="2">
    <source>
        <dbReference type="Proteomes" id="UP000253868"/>
    </source>
</evidence>
<dbReference type="EMBL" id="CP031194">
    <property type="protein sequence ID" value="AXG78441.1"/>
    <property type="molecule type" value="Genomic_DNA"/>
</dbReference>
<proteinExistence type="predicted"/>